<organism evidence="5 6">
    <name type="scientific">Lithospermum erythrorhizon</name>
    <name type="common">Purple gromwell</name>
    <name type="synonym">Lithospermum officinale var. erythrorhizon</name>
    <dbReference type="NCBI Taxonomy" id="34254"/>
    <lineage>
        <taxon>Eukaryota</taxon>
        <taxon>Viridiplantae</taxon>
        <taxon>Streptophyta</taxon>
        <taxon>Embryophyta</taxon>
        <taxon>Tracheophyta</taxon>
        <taxon>Spermatophyta</taxon>
        <taxon>Magnoliopsida</taxon>
        <taxon>eudicotyledons</taxon>
        <taxon>Gunneridae</taxon>
        <taxon>Pentapetalae</taxon>
        <taxon>asterids</taxon>
        <taxon>lamiids</taxon>
        <taxon>Boraginales</taxon>
        <taxon>Boraginaceae</taxon>
        <taxon>Boraginoideae</taxon>
        <taxon>Lithospermeae</taxon>
        <taxon>Lithospermum</taxon>
    </lineage>
</organism>
<name>A0AAV3PQG0_LITER</name>
<accession>A0AAV3PQG0</accession>
<evidence type="ECO:0000256" key="3">
    <source>
        <dbReference type="ARBA" id="ARBA00022900"/>
    </source>
</evidence>
<keyword evidence="6" id="KW-1185">Reference proteome</keyword>
<dbReference type="GO" id="GO:0009611">
    <property type="term" value="P:response to wounding"/>
    <property type="evidence" value="ECO:0007669"/>
    <property type="project" value="InterPro"/>
</dbReference>
<dbReference type="PROSITE" id="PS00285">
    <property type="entry name" value="POTATO_INHIBITOR"/>
    <property type="match status" value="1"/>
</dbReference>
<dbReference type="Gene3D" id="3.30.10.10">
    <property type="entry name" value="Trypsin Inhibitor V, subunit A"/>
    <property type="match status" value="1"/>
</dbReference>
<evidence type="ECO:0000256" key="1">
    <source>
        <dbReference type="ARBA" id="ARBA00008210"/>
    </source>
</evidence>
<feature type="compositionally biased region" description="Basic and acidic residues" evidence="4">
    <location>
        <begin position="1"/>
        <end position="16"/>
    </location>
</feature>
<protein>
    <submittedName>
        <fullName evidence="5">Uncharacterized protein</fullName>
    </submittedName>
</protein>
<reference evidence="5 6" key="1">
    <citation type="submission" date="2024-01" db="EMBL/GenBank/DDBJ databases">
        <title>The complete chloroplast genome sequence of Lithospermum erythrorhizon: insights into the phylogenetic relationship among Boraginaceae species and the maternal lineages of purple gromwells.</title>
        <authorList>
            <person name="Okada T."/>
            <person name="Watanabe K."/>
        </authorList>
    </citation>
    <scope>NUCLEOTIDE SEQUENCE [LARGE SCALE GENOMIC DNA]</scope>
</reference>
<dbReference type="Pfam" id="PF00280">
    <property type="entry name" value="potato_inhibit"/>
    <property type="match status" value="1"/>
</dbReference>
<dbReference type="PRINTS" id="PR00292">
    <property type="entry name" value="POTATOINHBTR"/>
</dbReference>
<proteinExistence type="inferred from homology"/>
<dbReference type="PANTHER" id="PTHR33091">
    <property type="entry name" value="PROTEIN, PUTATIVE, EXPRESSED-RELATED"/>
    <property type="match status" value="1"/>
</dbReference>
<dbReference type="InterPro" id="IPR036354">
    <property type="entry name" value="Prot_inh_pot1_sf"/>
</dbReference>
<feature type="region of interest" description="Disordered" evidence="4">
    <location>
        <begin position="1"/>
        <end position="48"/>
    </location>
</feature>
<dbReference type="SUPFAM" id="SSF54654">
    <property type="entry name" value="CI-2 family of serine protease inhibitors"/>
    <property type="match status" value="1"/>
</dbReference>
<dbReference type="InterPro" id="IPR000864">
    <property type="entry name" value="Prot_inh_pot1"/>
</dbReference>
<evidence type="ECO:0000256" key="4">
    <source>
        <dbReference type="SAM" id="MobiDB-lite"/>
    </source>
</evidence>
<sequence>MEEEKKKKDDIKKEPSVAEDTSTQSGSKELPVRKDTWPELVGRTSEDAEKTIKAKNSGFKIQVVPADSFVTMDFCTDRVRIFVDEFGKVARPPRIG</sequence>
<dbReference type="GO" id="GO:0004867">
    <property type="term" value="F:serine-type endopeptidase inhibitor activity"/>
    <property type="evidence" value="ECO:0007669"/>
    <property type="project" value="UniProtKB-KW"/>
</dbReference>
<dbReference type="EMBL" id="BAABME010018086">
    <property type="protein sequence ID" value="GAA0152540.1"/>
    <property type="molecule type" value="Genomic_DNA"/>
</dbReference>
<keyword evidence="2" id="KW-0646">Protease inhibitor</keyword>
<dbReference type="PANTHER" id="PTHR33091:SF29">
    <property type="entry name" value="SUBTILISIN INHIBITOR 1"/>
    <property type="match status" value="1"/>
</dbReference>
<evidence type="ECO:0000313" key="5">
    <source>
        <dbReference type="EMBL" id="GAA0152540.1"/>
    </source>
</evidence>
<evidence type="ECO:0000256" key="2">
    <source>
        <dbReference type="ARBA" id="ARBA00022690"/>
    </source>
</evidence>
<comment type="caution">
    <text evidence="5">The sequence shown here is derived from an EMBL/GenBank/DDBJ whole genome shotgun (WGS) entry which is preliminary data.</text>
</comment>
<comment type="similarity">
    <text evidence="1">Belongs to the protease inhibitor I13 (potato type I serine protease inhibitor) family.</text>
</comment>
<dbReference type="AlphaFoldDB" id="A0AAV3PQG0"/>
<evidence type="ECO:0000313" key="6">
    <source>
        <dbReference type="Proteomes" id="UP001454036"/>
    </source>
</evidence>
<dbReference type="Proteomes" id="UP001454036">
    <property type="component" value="Unassembled WGS sequence"/>
</dbReference>
<gene>
    <name evidence="5" type="ORF">LIER_37510</name>
</gene>
<keyword evidence="3" id="KW-0722">Serine protease inhibitor</keyword>